<dbReference type="InterPro" id="IPR003018">
    <property type="entry name" value="GAF"/>
</dbReference>
<gene>
    <name evidence="7" type="ORF">ACEZDB_00265</name>
    <name evidence="6" type="ORF">ACEZDG_29235</name>
</gene>
<dbReference type="SUPFAM" id="SSF52172">
    <property type="entry name" value="CheY-like"/>
    <property type="match status" value="1"/>
</dbReference>
<feature type="domain" description="ANTAR" evidence="5">
    <location>
        <begin position="168"/>
        <end position="229"/>
    </location>
</feature>
<keyword evidence="3" id="KW-0805">Transcription regulation</keyword>
<dbReference type="EMBL" id="JBHEZX010000016">
    <property type="protein sequence ID" value="MFC1413357.1"/>
    <property type="molecule type" value="Genomic_DNA"/>
</dbReference>
<name>A0ABV6VHY2_9ACTN</name>
<proteinExistence type="predicted"/>
<dbReference type="Proteomes" id="UP001592582">
    <property type="component" value="Unassembled WGS sequence"/>
</dbReference>
<evidence type="ECO:0000313" key="7">
    <source>
        <dbReference type="EMBL" id="MFC1429099.1"/>
    </source>
</evidence>
<evidence type="ECO:0000256" key="2">
    <source>
        <dbReference type="ARBA" id="ARBA00022777"/>
    </source>
</evidence>
<sequence>MSGEAKWNEAFADLAEVLVSDFDLADLLHRLADASMRVCGAAGAGIVVADQTGRLRDIVYSSEGIRRLERIQLDTGEGPCVLCYRSGQAVQEPDIASLAERWPRFAAAASGLGIHSANAVPLRLRGRTVGALNLFHPRPGVAESAALRAVQALADLAMLGIVQHSHAGAPPESVPVQVRNALLERSQIERAKGILAEQGSLSMDEAFERLRHYALLHGAGLTQAAEALNTSPASAESVLSATAP</sequence>
<dbReference type="InterPro" id="IPR036388">
    <property type="entry name" value="WH-like_DNA-bd_sf"/>
</dbReference>
<comment type="caution">
    <text evidence="6">The sequence shown here is derived from an EMBL/GenBank/DDBJ whole genome shotgun (WGS) entry which is preliminary data.</text>
</comment>
<evidence type="ECO:0000256" key="1">
    <source>
        <dbReference type="ARBA" id="ARBA00022679"/>
    </source>
</evidence>
<dbReference type="PROSITE" id="PS50921">
    <property type="entry name" value="ANTAR"/>
    <property type="match status" value="1"/>
</dbReference>
<dbReference type="SMART" id="SM01012">
    <property type="entry name" value="ANTAR"/>
    <property type="match status" value="1"/>
</dbReference>
<dbReference type="Gene3D" id="3.30.450.40">
    <property type="match status" value="1"/>
</dbReference>
<dbReference type="InterPro" id="IPR029016">
    <property type="entry name" value="GAF-like_dom_sf"/>
</dbReference>
<evidence type="ECO:0000259" key="5">
    <source>
        <dbReference type="PROSITE" id="PS50921"/>
    </source>
</evidence>
<dbReference type="PIRSF" id="PIRSF036625">
    <property type="entry name" value="GAF_ANTAR"/>
    <property type="match status" value="1"/>
</dbReference>
<dbReference type="InterPro" id="IPR012074">
    <property type="entry name" value="GAF_ANTAR"/>
</dbReference>
<evidence type="ECO:0000256" key="4">
    <source>
        <dbReference type="ARBA" id="ARBA00023163"/>
    </source>
</evidence>
<evidence type="ECO:0000313" key="8">
    <source>
        <dbReference type="Proteomes" id="UP001592530"/>
    </source>
</evidence>
<accession>A0ABV6VHY2</accession>
<reference evidence="8 9" key="1">
    <citation type="submission" date="2024-09" db="EMBL/GenBank/DDBJ databases">
        <authorList>
            <person name="Lee S.D."/>
        </authorList>
    </citation>
    <scope>NUCLEOTIDE SEQUENCE [LARGE SCALE GENOMIC DNA]</scope>
    <source>
        <strain evidence="6 9">N1-1</strain>
        <strain evidence="7 8">N1-3</strain>
    </source>
</reference>
<dbReference type="SUPFAM" id="SSF55781">
    <property type="entry name" value="GAF domain-like"/>
    <property type="match status" value="1"/>
</dbReference>
<keyword evidence="4" id="KW-0804">Transcription</keyword>
<dbReference type="EMBL" id="JBHEZY010000001">
    <property type="protein sequence ID" value="MFC1429099.1"/>
    <property type="molecule type" value="Genomic_DNA"/>
</dbReference>
<keyword evidence="2" id="KW-0418">Kinase</keyword>
<evidence type="ECO:0000313" key="6">
    <source>
        <dbReference type="EMBL" id="MFC1413357.1"/>
    </source>
</evidence>
<protein>
    <submittedName>
        <fullName evidence="6">GAF and ANTAR domain-containing protein</fullName>
    </submittedName>
</protein>
<organism evidence="6 9">
    <name type="scientific">Streptacidiphilus alkalitolerans</name>
    <dbReference type="NCBI Taxonomy" id="3342712"/>
    <lineage>
        <taxon>Bacteria</taxon>
        <taxon>Bacillati</taxon>
        <taxon>Actinomycetota</taxon>
        <taxon>Actinomycetes</taxon>
        <taxon>Kitasatosporales</taxon>
        <taxon>Streptomycetaceae</taxon>
        <taxon>Streptacidiphilus</taxon>
    </lineage>
</organism>
<dbReference type="Proteomes" id="UP001592530">
    <property type="component" value="Unassembled WGS sequence"/>
</dbReference>
<keyword evidence="9" id="KW-1185">Reference proteome</keyword>
<keyword evidence="1" id="KW-0808">Transferase</keyword>
<evidence type="ECO:0000256" key="3">
    <source>
        <dbReference type="ARBA" id="ARBA00023015"/>
    </source>
</evidence>
<dbReference type="Gene3D" id="1.10.10.10">
    <property type="entry name" value="Winged helix-like DNA-binding domain superfamily/Winged helix DNA-binding domain"/>
    <property type="match status" value="1"/>
</dbReference>
<dbReference type="Pfam" id="PF13185">
    <property type="entry name" value="GAF_2"/>
    <property type="match status" value="1"/>
</dbReference>
<dbReference type="SMART" id="SM00065">
    <property type="entry name" value="GAF"/>
    <property type="match status" value="1"/>
</dbReference>
<dbReference type="InterPro" id="IPR005561">
    <property type="entry name" value="ANTAR"/>
</dbReference>
<evidence type="ECO:0000313" key="9">
    <source>
        <dbReference type="Proteomes" id="UP001592582"/>
    </source>
</evidence>
<dbReference type="RefSeq" id="WP_380515080.1">
    <property type="nucleotide sequence ID" value="NZ_JBHEZX010000016.1"/>
</dbReference>
<dbReference type="InterPro" id="IPR011006">
    <property type="entry name" value="CheY-like_superfamily"/>
</dbReference>
<dbReference type="Pfam" id="PF03861">
    <property type="entry name" value="ANTAR"/>
    <property type="match status" value="1"/>
</dbReference>